<feature type="compositionally biased region" description="Polar residues" evidence="1">
    <location>
        <begin position="408"/>
        <end position="431"/>
    </location>
</feature>
<evidence type="ECO:0000313" key="5">
    <source>
        <dbReference type="Proteomes" id="UP000028521"/>
    </source>
</evidence>
<proteinExistence type="predicted"/>
<gene>
    <name evidence="4" type="ORF">IA57_02235</name>
</gene>
<accession>A0A084TLX7</accession>
<feature type="chain" id="PRO_5001782759" evidence="2">
    <location>
        <begin position="21"/>
        <end position="939"/>
    </location>
</feature>
<feature type="region of interest" description="Disordered" evidence="1">
    <location>
        <begin position="407"/>
        <end position="431"/>
    </location>
</feature>
<feature type="signal peptide" evidence="2">
    <location>
        <begin position="1"/>
        <end position="20"/>
    </location>
</feature>
<dbReference type="eggNOG" id="COG1629">
    <property type="taxonomic scope" value="Bacteria"/>
</dbReference>
<evidence type="ECO:0000313" key="4">
    <source>
        <dbReference type="EMBL" id="KFB01713.1"/>
    </source>
</evidence>
<evidence type="ECO:0000259" key="3">
    <source>
        <dbReference type="Pfam" id="PF14905"/>
    </source>
</evidence>
<dbReference type="InterPro" id="IPR008969">
    <property type="entry name" value="CarboxyPept-like_regulatory"/>
</dbReference>
<dbReference type="Proteomes" id="UP000028521">
    <property type="component" value="Unassembled WGS sequence"/>
</dbReference>
<evidence type="ECO:0000256" key="1">
    <source>
        <dbReference type="SAM" id="MobiDB-lite"/>
    </source>
</evidence>
<dbReference type="EMBL" id="JPFK01000003">
    <property type="protein sequence ID" value="KFB01713.1"/>
    <property type="molecule type" value="Genomic_DNA"/>
</dbReference>
<keyword evidence="2" id="KW-0732">Signal</keyword>
<feature type="compositionally biased region" description="Low complexity" evidence="1">
    <location>
        <begin position="369"/>
        <end position="381"/>
    </location>
</feature>
<dbReference type="OrthoDB" id="1682379at2"/>
<dbReference type="Pfam" id="PF13715">
    <property type="entry name" value="CarbopepD_reg_2"/>
    <property type="match status" value="1"/>
</dbReference>
<protein>
    <submittedName>
        <fullName evidence="4">TonB-dependent receptor</fullName>
    </submittedName>
</protein>
<comment type="caution">
    <text evidence="4">The sequence shown here is derived from an EMBL/GenBank/DDBJ whole genome shotgun (WGS) entry which is preliminary data.</text>
</comment>
<organism evidence="4 5">
    <name type="scientific">Mangrovimonas yunxiaonensis</name>
    <dbReference type="NCBI Taxonomy" id="1197477"/>
    <lineage>
        <taxon>Bacteria</taxon>
        <taxon>Pseudomonadati</taxon>
        <taxon>Bacteroidota</taxon>
        <taxon>Flavobacteriia</taxon>
        <taxon>Flavobacteriales</taxon>
        <taxon>Flavobacteriaceae</taxon>
        <taxon>Mangrovimonas</taxon>
    </lineage>
</organism>
<dbReference type="AlphaFoldDB" id="A0A084TLX7"/>
<feature type="domain" description="Outer membrane protein beta-barrel" evidence="3">
    <location>
        <begin position="777"/>
        <end position="919"/>
    </location>
</feature>
<dbReference type="RefSeq" id="WP_036118778.1">
    <property type="nucleotide sequence ID" value="NZ_BMET01000002.1"/>
</dbReference>
<sequence length="939" mass="106111">MSRLLVAVALLCVSMSFSQSRQFEISGTLLTEEGRTPLESATVYLQKAKDSTLITYTISDKNGNFLLKNKTNEKWANMFVSYVGYNTYFKKVDLSKGKIHFKELLMQVNSNALSEVVLTSSAPVTIKKDTLEFNVKSFKTKKDATVEDLLKQLPGVAVDDEGQITVNGKSVNKILVNGKPFFGDDPTITTKNLTKDIIDKVQVVDTKTKSEAFTGETTDGENKTINLTISEEKNKGVFGRAAAGIGTDQRYEAAGMFNYFNNDRRISVLAGGNNINSPGFSFGEIRKMFGGARSMSRSSNGTFTIDGRTFGGGQGITTSRSIGANYADVFGKKENIDISADYFHSGSSSENETASQRENILPDSRYFTNSSSASKSDSNSHNVNMGFDVEIDSTFLINVAPSFRFSDGKTTYNSRENSKSQAGQLTNESHTDSYVENQARSFSNRLSITKRFGDKGGYVRFNLNNEISTRAGDDYLNSETHIYGEDVANPNNPDYVLIDQETRDQYTNSDYEMNRISSGVTYRFPIIAKTLFLNVNYNYSRSKTNDVKTTLNRNNAGFGYTDFNEALSTDFEYLDEESTPGMSVNYNKDKFYSSVGVSYLFRTMANTDFLRPQFSIKRKFENMQLSSYLNYRFGENSSIYFNYRLRNEAPQLSQLQAFQNVSNPLNTVVGNPNLAPSNNHQIYLGFNAYNFQERTGFYSYFGAQITDNQVISKTTINEDLVRETTYTNVNGNYHVYGGFDYDKRIKLDSLRAVKVGVGIYGNLDRHINYNNEVQYAGKVRSLSPELDVTFEWKDIFEIRPRYSLNFTKNTYDIEAFDDREFLSHELRLRTAVFLPKNFEWRNDINYVYNPNVAAGFQKSAWFWNATLAYAFLNDKMSATLKVYDLLNQNTNAKRTATQNYIQDSQSTVLKQYFMLSLSWKFNSLGKKGETGKGGIFIMD</sequence>
<dbReference type="SUPFAM" id="SSF49464">
    <property type="entry name" value="Carboxypeptidase regulatory domain-like"/>
    <property type="match status" value="1"/>
</dbReference>
<evidence type="ECO:0000256" key="2">
    <source>
        <dbReference type="SAM" id="SignalP"/>
    </source>
</evidence>
<dbReference type="InterPro" id="IPR041700">
    <property type="entry name" value="OMP_b-brl_3"/>
</dbReference>
<keyword evidence="4" id="KW-0675">Receptor</keyword>
<feature type="compositionally biased region" description="Polar residues" evidence="1">
    <location>
        <begin position="345"/>
        <end position="358"/>
    </location>
</feature>
<dbReference type="SUPFAM" id="SSF56935">
    <property type="entry name" value="Porins"/>
    <property type="match status" value="1"/>
</dbReference>
<dbReference type="Pfam" id="PF14905">
    <property type="entry name" value="OMP_b-brl_3"/>
    <property type="match status" value="2"/>
</dbReference>
<keyword evidence="5" id="KW-1185">Reference proteome</keyword>
<feature type="region of interest" description="Disordered" evidence="1">
    <location>
        <begin position="345"/>
        <end position="381"/>
    </location>
</feature>
<reference evidence="4 5" key="1">
    <citation type="journal article" date="2014" name="Genome Announc.">
        <title>Draft Genome Sequence of the Algicidal Bacterium Mangrovimonas yunxiaonensis Strain LY01.</title>
        <authorList>
            <person name="Li Y."/>
            <person name="Zhu H."/>
            <person name="Li C."/>
            <person name="Zhang H."/>
            <person name="Chen Z."/>
            <person name="Zheng W."/>
            <person name="Xu H."/>
            <person name="Zheng T."/>
        </authorList>
    </citation>
    <scope>NUCLEOTIDE SEQUENCE [LARGE SCALE GENOMIC DNA]</scope>
    <source>
        <strain evidence="4 5">LY01</strain>
    </source>
</reference>
<dbReference type="STRING" id="1197477.IA57_02235"/>
<feature type="domain" description="Outer membrane protein beta-barrel" evidence="3">
    <location>
        <begin position="500"/>
        <end position="741"/>
    </location>
</feature>
<reference evidence="5" key="2">
    <citation type="submission" date="2014-07" db="EMBL/GenBank/DDBJ databases">
        <title>Genome sequence of Mangrovimonas yunxiaonensis.</title>
        <authorList>
            <person name="Li Y."/>
            <person name="Zheng T."/>
        </authorList>
    </citation>
    <scope>NUCLEOTIDE SEQUENCE [LARGE SCALE GENOMIC DNA]</scope>
    <source>
        <strain evidence="5">LY01</strain>
    </source>
</reference>
<name>A0A084TLX7_9FLAO</name>